<sequence>MCKDKLQIELDKARLSVKTDSYPMSIGELVSMYDDGELEIRPEFQRLFRWSLEQKSNFIESVLLGIPIPSIFVSQREDGVWELVDGLQRISTILSFMGKMRDNNGELCKPLKLNGTKYLPSLQDKVWGDPDNDDENIINRNIQRIFKREKIDIKIVQRESQNDTKYEIFQRLNTGGSELSAQEVRNALLLMVNPAAQHWIERLAQSTDFIETLPISQKQKDESYYNELVVRYLALRYIEKDNLLSRHSDVAPYLDQMVTNIFTDSFDYEKEEEIFNKTFKYLNNNFGEKAFKKYNQTKQDYTGAISMPIFEVLASGVSLAIERYSQAMPASQIEDFKKFRAELISEDPKIERNMRPLDRMKEMVIQGKTLFTTNYS</sequence>
<dbReference type="EMBL" id="BK015123">
    <property type="protein sequence ID" value="DAD91852.1"/>
    <property type="molecule type" value="Genomic_DNA"/>
</dbReference>
<dbReference type="Pfam" id="PF03235">
    <property type="entry name" value="GmrSD_N"/>
    <property type="match status" value="1"/>
</dbReference>
<protein>
    <recommendedName>
        <fullName evidence="1">GmrSD restriction endonucleases N-terminal domain-containing protein</fullName>
    </recommendedName>
</protein>
<name>A0A8S5NBP3_9CAUD</name>
<feature type="domain" description="GmrSD restriction endonucleases N-terminal" evidence="1">
    <location>
        <begin position="26"/>
        <end position="189"/>
    </location>
</feature>
<reference evidence="2" key="1">
    <citation type="journal article" date="2021" name="Proc. Natl. Acad. Sci. U.S.A.">
        <title>A Catalog of Tens of Thousands of Viruses from Human Metagenomes Reveals Hidden Associations with Chronic Diseases.</title>
        <authorList>
            <person name="Tisza M.J."/>
            <person name="Buck C.B."/>
        </authorList>
    </citation>
    <scope>NUCLEOTIDE SEQUENCE</scope>
    <source>
        <strain evidence="2">CtKZW4</strain>
    </source>
</reference>
<dbReference type="InterPro" id="IPR004919">
    <property type="entry name" value="GmrSD_N"/>
</dbReference>
<evidence type="ECO:0000259" key="1">
    <source>
        <dbReference type="Pfam" id="PF03235"/>
    </source>
</evidence>
<dbReference type="PANTHER" id="PTHR39639">
    <property type="entry name" value="CHROMOSOME 16, WHOLE GENOME SHOTGUN SEQUENCE"/>
    <property type="match status" value="1"/>
</dbReference>
<evidence type="ECO:0000313" key="2">
    <source>
        <dbReference type="EMBL" id="DAD91852.1"/>
    </source>
</evidence>
<proteinExistence type="predicted"/>
<accession>A0A8S5NBP3</accession>
<organism evidence="2">
    <name type="scientific">Myoviridae sp. ctKZW4</name>
    <dbReference type="NCBI Taxonomy" id="2826639"/>
    <lineage>
        <taxon>Viruses</taxon>
        <taxon>Duplodnaviria</taxon>
        <taxon>Heunggongvirae</taxon>
        <taxon>Uroviricota</taxon>
        <taxon>Caudoviricetes</taxon>
    </lineage>
</organism>
<dbReference type="PANTHER" id="PTHR39639:SF1">
    <property type="entry name" value="DUF262 DOMAIN-CONTAINING PROTEIN"/>
    <property type="match status" value="1"/>
</dbReference>